<dbReference type="RefSeq" id="WP_039647483.1">
    <property type="nucleotide sequence ID" value="NZ_JXBL01000001.1"/>
</dbReference>
<gene>
    <name evidence="2" type="ORF">SE37_14405</name>
</gene>
<keyword evidence="3" id="KW-1185">Reference proteome</keyword>
<name>A0A0C1TWE4_9BACT</name>
<comment type="caution">
    <text evidence="2">The sequence shown here is derived from an EMBL/GenBank/DDBJ whole genome shotgun (WGS) entry which is preliminary data.</text>
</comment>
<dbReference type="PANTHER" id="PTHR36508">
    <property type="entry name" value="PROTEIN SLYX"/>
    <property type="match status" value="1"/>
</dbReference>
<accession>A0A0C1TWE4</accession>
<evidence type="ECO:0000313" key="3">
    <source>
        <dbReference type="Proteomes" id="UP000031433"/>
    </source>
</evidence>
<dbReference type="InterPro" id="IPR007236">
    <property type="entry name" value="SlyX"/>
</dbReference>
<dbReference type="AlphaFoldDB" id="A0A0C1TWE4"/>
<reference evidence="2 3" key="1">
    <citation type="submission" date="2015-01" db="EMBL/GenBank/DDBJ databases">
        <title>Genome sequence of the anaerobic bacterium Geobacter soli GSS01, a dissimilatory Fe(III) reducer from soil.</title>
        <authorList>
            <person name="Yang G."/>
            <person name="Zhou S."/>
        </authorList>
    </citation>
    <scope>NUCLEOTIDE SEQUENCE [LARGE SCALE GENOMIC DNA]</scope>
    <source>
        <strain evidence="2 3">GSS01</strain>
    </source>
</reference>
<dbReference type="Gene3D" id="1.20.5.300">
    <property type="match status" value="1"/>
</dbReference>
<feature type="coiled-coil region" evidence="1">
    <location>
        <begin position="19"/>
        <end position="46"/>
    </location>
</feature>
<proteinExistence type="predicted"/>
<dbReference type="EMBL" id="JXBL01000001">
    <property type="protein sequence ID" value="KIE43733.1"/>
    <property type="molecule type" value="Genomic_DNA"/>
</dbReference>
<dbReference type="PANTHER" id="PTHR36508:SF1">
    <property type="entry name" value="PROTEIN SLYX"/>
    <property type="match status" value="1"/>
</dbReference>
<evidence type="ECO:0000313" key="2">
    <source>
        <dbReference type="EMBL" id="KIE43733.1"/>
    </source>
</evidence>
<keyword evidence="1" id="KW-0175">Coiled coil</keyword>
<organism evidence="2 3">
    <name type="scientific">Geobacter soli</name>
    <dbReference type="NCBI Taxonomy" id="1510391"/>
    <lineage>
        <taxon>Bacteria</taxon>
        <taxon>Pseudomonadati</taxon>
        <taxon>Thermodesulfobacteriota</taxon>
        <taxon>Desulfuromonadia</taxon>
        <taxon>Geobacterales</taxon>
        <taxon>Geobacteraceae</taxon>
        <taxon>Geobacter</taxon>
    </lineage>
</organism>
<protein>
    <submittedName>
        <fullName evidence="2">SlyX family protein</fullName>
    </submittedName>
</protein>
<evidence type="ECO:0000256" key="1">
    <source>
        <dbReference type="SAM" id="Coils"/>
    </source>
</evidence>
<sequence length="67" mass="7857">MENRITDIEIHLSHLEHTIQELNEVVYRQQQTIDRLEDELKSLRTQFLAVAPSPVRPPGEETPPPHY</sequence>
<dbReference type="Pfam" id="PF04102">
    <property type="entry name" value="SlyX"/>
    <property type="match status" value="1"/>
</dbReference>
<dbReference type="Proteomes" id="UP000031433">
    <property type="component" value="Unassembled WGS sequence"/>
</dbReference>